<dbReference type="PANTHER" id="PTHR43477">
    <property type="entry name" value="DIHYDROANTICAPSIN 7-DEHYDROGENASE"/>
    <property type="match status" value="1"/>
</dbReference>
<dbReference type="OrthoDB" id="9803333at2"/>
<dbReference type="GO" id="GO:0008206">
    <property type="term" value="P:bile acid metabolic process"/>
    <property type="evidence" value="ECO:0007669"/>
    <property type="project" value="UniProtKB-ARBA"/>
</dbReference>
<proteinExistence type="inferred from homology"/>
<dbReference type="Pfam" id="PF13561">
    <property type="entry name" value="adh_short_C2"/>
    <property type="match status" value="1"/>
</dbReference>
<evidence type="ECO:0000313" key="3">
    <source>
        <dbReference type="EMBL" id="GAP00169.1"/>
    </source>
</evidence>
<dbReference type="PANTHER" id="PTHR43477:SF1">
    <property type="entry name" value="DIHYDROANTICAPSIN 7-DEHYDROGENASE"/>
    <property type="match status" value="1"/>
</dbReference>
<protein>
    <submittedName>
        <fullName evidence="3">3-ketoacyl-ACP reductase</fullName>
    </submittedName>
</protein>
<dbReference type="RefSeq" id="WP_061993506.1">
    <property type="nucleotide sequence ID" value="NZ_DF968005.1"/>
</dbReference>
<dbReference type="InterPro" id="IPR020904">
    <property type="entry name" value="Sc_DH/Rdtase_CS"/>
</dbReference>
<dbReference type="SUPFAM" id="SSF51735">
    <property type="entry name" value="NAD(P)-binding Rossmann-fold domains"/>
    <property type="match status" value="1"/>
</dbReference>
<evidence type="ECO:0000313" key="4">
    <source>
        <dbReference type="Proteomes" id="UP000253891"/>
    </source>
</evidence>
<organism evidence="3 4">
    <name type="scientific">Fructobacillus ficulneus</name>
    <dbReference type="NCBI Taxonomy" id="157463"/>
    <lineage>
        <taxon>Bacteria</taxon>
        <taxon>Bacillati</taxon>
        <taxon>Bacillota</taxon>
        <taxon>Bacilli</taxon>
        <taxon>Lactobacillales</taxon>
        <taxon>Lactobacillaceae</taxon>
        <taxon>Fructobacillus</taxon>
    </lineage>
</organism>
<dbReference type="PRINTS" id="PR00081">
    <property type="entry name" value="GDHRDH"/>
</dbReference>
<name>A0A0K8MJ12_9LACO</name>
<dbReference type="EMBL" id="DF968005">
    <property type="protein sequence ID" value="GAP00169.1"/>
    <property type="molecule type" value="Genomic_DNA"/>
</dbReference>
<gene>
    <name evidence="3" type="primary">fabG</name>
    <name evidence="3" type="ORF">FFIC_281780</name>
</gene>
<keyword evidence="4" id="KW-1185">Reference proteome</keyword>
<dbReference type="Gene3D" id="3.40.50.720">
    <property type="entry name" value="NAD(P)-binding Rossmann-like Domain"/>
    <property type="match status" value="1"/>
</dbReference>
<dbReference type="Proteomes" id="UP000253891">
    <property type="component" value="Unassembled WGS sequence"/>
</dbReference>
<dbReference type="CDD" id="cd05233">
    <property type="entry name" value="SDR_c"/>
    <property type="match status" value="1"/>
</dbReference>
<dbReference type="NCBIfam" id="NF005118">
    <property type="entry name" value="PRK06550.1"/>
    <property type="match status" value="1"/>
</dbReference>
<dbReference type="PRINTS" id="PR00080">
    <property type="entry name" value="SDRFAMILY"/>
</dbReference>
<dbReference type="AlphaFoldDB" id="A0A0K8MJ12"/>
<comment type="similarity">
    <text evidence="1">Belongs to the short-chain dehydrogenases/reductases (SDR) family.</text>
</comment>
<evidence type="ECO:0000256" key="2">
    <source>
        <dbReference type="ARBA" id="ARBA00023002"/>
    </source>
</evidence>
<dbReference type="STRING" id="157463.GCA_001047075_01074"/>
<dbReference type="InterPro" id="IPR036291">
    <property type="entry name" value="NAD(P)-bd_dom_sf"/>
</dbReference>
<dbReference type="FunFam" id="3.40.50.720:FF:000084">
    <property type="entry name" value="Short-chain dehydrogenase reductase"/>
    <property type="match status" value="1"/>
</dbReference>
<dbReference type="InterPro" id="IPR002347">
    <property type="entry name" value="SDR_fam"/>
</dbReference>
<dbReference type="GO" id="GO:0016491">
    <property type="term" value="F:oxidoreductase activity"/>
    <property type="evidence" value="ECO:0007669"/>
    <property type="project" value="UniProtKB-KW"/>
</dbReference>
<evidence type="ECO:0000256" key="1">
    <source>
        <dbReference type="ARBA" id="ARBA00006484"/>
    </source>
</evidence>
<accession>A0A0K8MJ12</accession>
<dbReference type="InterPro" id="IPR051122">
    <property type="entry name" value="SDR_DHRS6-like"/>
</dbReference>
<sequence length="245" mass="25919">MIDQDYHNQKVLVTGAASGIGFCQMKTYLEAGATVYAVDQQVIDYDHPNLVKCQVDLGDRSELDKMAEVLTESVTFDIFLNTAGILDAFQPLLDQSMATIDHVLAVNLTPAIVLTKAILPKMVEAGQGKIVYMASIAGYQAGGGGAAYTMAKHALVGLTKQVALDYAKAGIVVNAIAPGAIETPMNAADFAGEGKMAKQVADQIPAKRWAQAQEVADLTLYLTSQQATYLSGAVVPIDGGWTLGH</sequence>
<dbReference type="PROSITE" id="PS00061">
    <property type="entry name" value="ADH_SHORT"/>
    <property type="match status" value="1"/>
</dbReference>
<keyword evidence="2" id="KW-0560">Oxidoreductase</keyword>
<reference evidence="3 4" key="1">
    <citation type="journal article" date="2015" name="BMC Genomics">
        <title>Comparative genomics of Fructobacillus spp. and Leuconostoc spp. reveals niche-specific evolution of Fructobacillus spp.</title>
        <authorList>
            <person name="Endo A."/>
            <person name="Tanizawa Y."/>
            <person name="Tanaka N."/>
            <person name="Maeno S."/>
            <person name="Kumar H."/>
            <person name="Shiwa Y."/>
            <person name="Okada S."/>
            <person name="Yoshikawa H."/>
            <person name="Dicks L."/>
            <person name="Nakagawa J."/>
            <person name="Arita M."/>
        </authorList>
    </citation>
    <scope>NUCLEOTIDE SEQUENCE [LARGE SCALE GENOMIC DNA]</scope>
    <source>
        <strain evidence="3 4">JCM 12225</strain>
    </source>
</reference>